<evidence type="ECO:0000256" key="11">
    <source>
        <dbReference type="PROSITE-ProRule" id="PRU00812"/>
    </source>
</evidence>
<comment type="catalytic activity">
    <reaction evidence="9 12">
        <text>O-phospho-L-seryl-[protein] + H2O = L-seryl-[protein] + phosphate</text>
        <dbReference type="Rhea" id="RHEA:20629"/>
        <dbReference type="Rhea" id="RHEA-COMP:9863"/>
        <dbReference type="Rhea" id="RHEA-COMP:11604"/>
        <dbReference type="ChEBI" id="CHEBI:15377"/>
        <dbReference type="ChEBI" id="CHEBI:29999"/>
        <dbReference type="ChEBI" id="CHEBI:43474"/>
        <dbReference type="ChEBI" id="CHEBI:83421"/>
        <dbReference type="EC" id="3.1.3.16"/>
    </reaction>
</comment>
<organism evidence="15 16">
    <name type="scientific">Ophiocordyceps camponoti-rufipedis</name>
    <dbReference type="NCBI Taxonomy" id="2004952"/>
    <lineage>
        <taxon>Eukaryota</taxon>
        <taxon>Fungi</taxon>
        <taxon>Dikarya</taxon>
        <taxon>Ascomycota</taxon>
        <taxon>Pezizomycotina</taxon>
        <taxon>Sordariomycetes</taxon>
        <taxon>Hypocreomycetidae</taxon>
        <taxon>Hypocreales</taxon>
        <taxon>Ophiocordycipitaceae</taxon>
        <taxon>Ophiocordyceps</taxon>
    </lineage>
</organism>
<comment type="function">
    <text evidence="12">Putative RNA polymerase II subunit B1 C-terminal domain (CTD) phosphatase involved in RNA polymerase II transcription regulation.</text>
</comment>
<evidence type="ECO:0000313" key="15">
    <source>
        <dbReference type="EMBL" id="PHH73556.1"/>
    </source>
</evidence>
<evidence type="ECO:0000256" key="12">
    <source>
        <dbReference type="RuleBase" id="RU367080"/>
    </source>
</evidence>
<evidence type="ECO:0000256" key="10">
    <source>
        <dbReference type="ARBA" id="ARBA00048336"/>
    </source>
</evidence>
<dbReference type="GO" id="GO:0008420">
    <property type="term" value="F:RNA polymerase II CTD heptapeptide repeat phosphatase activity"/>
    <property type="evidence" value="ECO:0007669"/>
    <property type="project" value="UniProtKB-UniRule"/>
</dbReference>
<dbReference type="GO" id="GO:0043175">
    <property type="term" value="F:RNA polymerase core enzyme binding"/>
    <property type="evidence" value="ECO:0007669"/>
    <property type="project" value="UniProtKB-UniRule"/>
</dbReference>
<name>A0A2C5Z0L7_9HYPO</name>
<comment type="catalytic activity">
    <reaction evidence="10 12">
        <text>O-phospho-L-threonyl-[protein] + H2O = L-threonyl-[protein] + phosphate</text>
        <dbReference type="Rhea" id="RHEA:47004"/>
        <dbReference type="Rhea" id="RHEA-COMP:11060"/>
        <dbReference type="Rhea" id="RHEA-COMP:11605"/>
        <dbReference type="ChEBI" id="CHEBI:15377"/>
        <dbReference type="ChEBI" id="CHEBI:30013"/>
        <dbReference type="ChEBI" id="CHEBI:43474"/>
        <dbReference type="ChEBI" id="CHEBI:61977"/>
        <dbReference type="EC" id="3.1.3.16"/>
    </reaction>
</comment>
<evidence type="ECO:0000256" key="2">
    <source>
        <dbReference type="ARBA" id="ARBA00005676"/>
    </source>
</evidence>
<keyword evidence="4 12" id="KW-0863">Zinc-finger</keyword>
<evidence type="ECO:0000256" key="6">
    <source>
        <dbReference type="ARBA" id="ARBA00022833"/>
    </source>
</evidence>
<dbReference type="AlphaFoldDB" id="A0A2C5Z0L7"/>
<dbReference type="GO" id="GO:0005634">
    <property type="term" value="C:nucleus"/>
    <property type="evidence" value="ECO:0007669"/>
    <property type="project" value="UniProtKB-SubCell"/>
</dbReference>
<comment type="similarity">
    <text evidence="2 11 12">Belongs to the RPAP2 family.</text>
</comment>
<feature type="region of interest" description="Disordered" evidence="13">
    <location>
        <begin position="203"/>
        <end position="243"/>
    </location>
</feature>
<keyword evidence="5 12" id="KW-0378">Hydrolase</keyword>
<dbReference type="Gene3D" id="1.25.40.820">
    <property type="match status" value="1"/>
</dbReference>
<evidence type="ECO:0000256" key="3">
    <source>
        <dbReference type="ARBA" id="ARBA00022723"/>
    </source>
</evidence>
<evidence type="ECO:0000256" key="7">
    <source>
        <dbReference type="ARBA" id="ARBA00022912"/>
    </source>
</evidence>
<dbReference type="GO" id="GO:0008270">
    <property type="term" value="F:zinc ion binding"/>
    <property type="evidence" value="ECO:0007669"/>
    <property type="project" value="UniProtKB-KW"/>
</dbReference>
<evidence type="ECO:0000256" key="8">
    <source>
        <dbReference type="ARBA" id="ARBA00023242"/>
    </source>
</evidence>
<dbReference type="InterPro" id="IPR039693">
    <property type="entry name" value="Rtr1/RPAP2"/>
</dbReference>
<evidence type="ECO:0000256" key="13">
    <source>
        <dbReference type="SAM" id="MobiDB-lite"/>
    </source>
</evidence>
<keyword evidence="3 12" id="KW-0479">Metal-binding</keyword>
<evidence type="ECO:0000256" key="1">
    <source>
        <dbReference type="ARBA" id="ARBA00004123"/>
    </source>
</evidence>
<comment type="caution">
    <text evidence="15">The sequence shown here is derived from an EMBL/GenBank/DDBJ whole genome shotgun (WGS) entry which is preliminary data.</text>
</comment>
<feature type="domain" description="RTR1-type" evidence="14">
    <location>
        <begin position="61"/>
        <end position="144"/>
    </location>
</feature>
<evidence type="ECO:0000256" key="4">
    <source>
        <dbReference type="ARBA" id="ARBA00022771"/>
    </source>
</evidence>
<accession>A0A2C5Z0L7</accession>
<dbReference type="OrthoDB" id="2590500at2759"/>
<dbReference type="EC" id="3.1.3.16" evidence="12"/>
<dbReference type="InterPro" id="IPR007308">
    <property type="entry name" value="Rtr1/RPAP2_dom"/>
</dbReference>
<proteinExistence type="inferred from homology"/>
<protein>
    <recommendedName>
        <fullName evidence="12">RNA polymerase II subunit B1 CTD phosphatase RPAP2 homolog</fullName>
        <ecNumber evidence="12">3.1.3.16</ecNumber>
    </recommendedName>
</protein>
<evidence type="ECO:0000256" key="5">
    <source>
        <dbReference type="ARBA" id="ARBA00022801"/>
    </source>
</evidence>
<dbReference type="PANTHER" id="PTHR14732">
    <property type="entry name" value="RNA POLYMERASE II SUBUNIT B1 CTD PHOSPHATASE RPAP2-RELATED"/>
    <property type="match status" value="1"/>
</dbReference>
<dbReference type="EMBL" id="NJES01000335">
    <property type="protein sequence ID" value="PHH73556.1"/>
    <property type="molecule type" value="Genomic_DNA"/>
</dbReference>
<keyword evidence="8 12" id="KW-0539">Nucleus</keyword>
<dbReference type="PROSITE" id="PS51479">
    <property type="entry name" value="ZF_RTR1"/>
    <property type="match status" value="1"/>
</dbReference>
<dbReference type="Pfam" id="PF04181">
    <property type="entry name" value="RPAP2_Rtr1"/>
    <property type="match status" value="1"/>
</dbReference>
<evidence type="ECO:0000256" key="9">
    <source>
        <dbReference type="ARBA" id="ARBA00047761"/>
    </source>
</evidence>
<reference evidence="15 16" key="1">
    <citation type="submission" date="2017-06" db="EMBL/GenBank/DDBJ databases">
        <title>Ant-infecting Ophiocordyceps genomes reveal a high diversity of potential behavioral manipulation genes and a possible major role for enterotoxins.</title>
        <authorList>
            <person name="De Bekker C."/>
            <person name="Evans H.C."/>
            <person name="Brachmann A."/>
            <person name="Hughes D.P."/>
        </authorList>
    </citation>
    <scope>NUCLEOTIDE SEQUENCE [LARGE SCALE GENOMIC DNA]</scope>
    <source>
        <strain evidence="15 16">Map16</strain>
    </source>
</reference>
<dbReference type="GO" id="GO:0005737">
    <property type="term" value="C:cytoplasm"/>
    <property type="evidence" value="ECO:0007669"/>
    <property type="project" value="TreeGrafter"/>
</dbReference>
<comment type="subcellular location">
    <subcellularLocation>
        <location evidence="1 12">Nucleus</location>
    </subcellularLocation>
</comment>
<dbReference type="STRING" id="2004952.A0A2C5Z0L7"/>
<gene>
    <name evidence="15" type="ORF">CDD80_3737</name>
</gene>
<feature type="compositionally biased region" description="Basic and acidic residues" evidence="13">
    <location>
        <begin position="219"/>
        <end position="231"/>
    </location>
</feature>
<dbReference type="PANTHER" id="PTHR14732:SF0">
    <property type="entry name" value="RNA POLYMERASE II SUBUNIT B1 CTD PHOSPHATASE RPAP2-RELATED"/>
    <property type="match status" value="1"/>
</dbReference>
<keyword evidence="7 12" id="KW-0904">Protein phosphatase</keyword>
<keyword evidence="16" id="KW-1185">Reference proteome</keyword>
<evidence type="ECO:0000313" key="16">
    <source>
        <dbReference type="Proteomes" id="UP000226431"/>
    </source>
</evidence>
<dbReference type="Proteomes" id="UP000226431">
    <property type="component" value="Unassembled WGS sequence"/>
</dbReference>
<dbReference type="InterPro" id="IPR038534">
    <property type="entry name" value="Rtr1/RPAP2_sf"/>
</dbReference>
<keyword evidence="6 12" id="KW-0862">Zinc</keyword>
<evidence type="ECO:0000259" key="14">
    <source>
        <dbReference type="PROSITE" id="PS51479"/>
    </source>
</evidence>
<sequence>MSGPSDARQVALQHARLLQQRKDLEAEILDSLLLLAEYPLVRSADRSAASPAPSDVSGFKTHVRLFQPSDYSDLVEERNVNGLCGYALCPRPRRQAGPGGEWKITAAGDIVRRKDLEMWCSDHCARRALYVQVQLNETAAWERAGIPDIQIDLYDELDPTDSSKSAHARLEDQRHAARDAAALALERGDRTDATKVKVAVAEKDATAAPDLSNKANKARPSDHHLLVEGHKTQLPFRPRPPNC</sequence>